<gene>
    <name evidence="1" type="ORF">ABUK86_32410</name>
</gene>
<comment type="caution">
    <text evidence="1">The sequence shown here is derived from an EMBL/GenBank/DDBJ whole genome shotgun (WGS) entry which is preliminary data.</text>
</comment>
<accession>A0ABV2A5A3</accession>
<dbReference type="Proteomes" id="UP001432401">
    <property type="component" value="Unassembled WGS sequence"/>
</dbReference>
<evidence type="ECO:0000313" key="1">
    <source>
        <dbReference type="EMBL" id="MES0838507.1"/>
    </source>
</evidence>
<proteinExistence type="predicted"/>
<sequence>MSIKVRRQVQNIATVSGKIGDIVQVKCGNCGRSISECTCQSKK</sequence>
<dbReference type="RefSeq" id="WP_352987382.1">
    <property type="nucleotide sequence ID" value="NZ_JBEQNA010000024.1"/>
</dbReference>
<organism evidence="1 2">
    <name type="scientific">Nocardiopsis tropica</name>
    <dbReference type="NCBI Taxonomy" id="109330"/>
    <lineage>
        <taxon>Bacteria</taxon>
        <taxon>Bacillati</taxon>
        <taxon>Actinomycetota</taxon>
        <taxon>Actinomycetes</taxon>
        <taxon>Streptosporangiales</taxon>
        <taxon>Nocardiopsidaceae</taxon>
        <taxon>Nocardiopsis</taxon>
    </lineage>
</organism>
<reference evidence="1 2" key="1">
    <citation type="submission" date="2024-06" db="EMBL/GenBank/DDBJ databases">
        <authorList>
            <person name="Bataeva Y.V."/>
            <person name="Grigorian L.N."/>
            <person name="Solomentsev V.I."/>
        </authorList>
    </citation>
    <scope>NUCLEOTIDE SEQUENCE [LARGE SCALE GENOMIC DNA]</scope>
    <source>
        <strain evidence="2">SCPM-O-B-12605 (RCAM04882)</strain>
    </source>
</reference>
<dbReference type="EMBL" id="JBEQNB010000078">
    <property type="protein sequence ID" value="MES0838507.1"/>
    <property type="molecule type" value="Genomic_DNA"/>
</dbReference>
<keyword evidence="2" id="KW-1185">Reference proteome</keyword>
<name>A0ABV2A5A3_9ACTN</name>
<protein>
    <submittedName>
        <fullName evidence="1">Uncharacterized protein</fullName>
    </submittedName>
</protein>
<evidence type="ECO:0000313" key="2">
    <source>
        <dbReference type="Proteomes" id="UP001432401"/>
    </source>
</evidence>